<dbReference type="RefSeq" id="WP_209662164.1">
    <property type="nucleotide sequence ID" value="NZ_JAGGMS010000001.1"/>
</dbReference>
<dbReference type="SUPFAM" id="SSF88946">
    <property type="entry name" value="Sigma2 domain of RNA polymerase sigma factors"/>
    <property type="match status" value="1"/>
</dbReference>
<dbReference type="InterPro" id="IPR013249">
    <property type="entry name" value="RNA_pol_sigma70_r4_t2"/>
</dbReference>
<dbReference type="InterPro" id="IPR013325">
    <property type="entry name" value="RNA_pol_sigma_r2"/>
</dbReference>
<proteinExistence type="inferred from homology"/>
<gene>
    <name evidence="7" type="ORF">JOM49_000050</name>
</gene>
<comment type="similarity">
    <text evidence="1">Belongs to the sigma-70 factor family. ECF subfamily.</text>
</comment>
<evidence type="ECO:0000259" key="5">
    <source>
        <dbReference type="Pfam" id="PF04542"/>
    </source>
</evidence>
<dbReference type="Gene3D" id="1.10.1740.10">
    <property type="match status" value="1"/>
</dbReference>
<dbReference type="Proteomes" id="UP000741013">
    <property type="component" value="Unassembled WGS sequence"/>
</dbReference>
<feature type="domain" description="RNA polymerase sigma-70 region 2" evidence="5">
    <location>
        <begin position="23"/>
        <end position="89"/>
    </location>
</feature>
<dbReference type="Pfam" id="PF08281">
    <property type="entry name" value="Sigma70_r4_2"/>
    <property type="match status" value="1"/>
</dbReference>
<keyword evidence="4" id="KW-0804">Transcription</keyword>
<dbReference type="InterPro" id="IPR039425">
    <property type="entry name" value="RNA_pol_sigma-70-like"/>
</dbReference>
<dbReference type="PANTHER" id="PTHR43133:SF63">
    <property type="entry name" value="RNA POLYMERASE SIGMA FACTOR FECI-RELATED"/>
    <property type="match status" value="1"/>
</dbReference>
<organism evidence="7 8">
    <name type="scientific">Amycolatopsis magusensis</name>
    <dbReference type="NCBI Taxonomy" id="882444"/>
    <lineage>
        <taxon>Bacteria</taxon>
        <taxon>Bacillati</taxon>
        <taxon>Actinomycetota</taxon>
        <taxon>Actinomycetes</taxon>
        <taxon>Pseudonocardiales</taxon>
        <taxon>Pseudonocardiaceae</taxon>
        <taxon>Amycolatopsis</taxon>
    </lineage>
</organism>
<accession>A0ABS4PI14</accession>
<dbReference type="NCBIfam" id="TIGR02937">
    <property type="entry name" value="sigma70-ECF"/>
    <property type="match status" value="1"/>
</dbReference>
<evidence type="ECO:0000256" key="4">
    <source>
        <dbReference type="ARBA" id="ARBA00023163"/>
    </source>
</evidence>
<name>A0ABS4PI14_9PSEU</name>
<evidence type="ECO:0000256" key="3">
    <source>
        <dbReference type="ARBA" id="ARBA00023082"/>
    </source>
</evidence>
<keyword evidence="2" id="KW-0805">Transcription regulation</keyword>
<keyword evidence="8" id="KW-1185">Reference proteome</keyword>
<evidence type="ECO:0000313" key="7">
    <source>
        <dbReference type="EMBL" id="MBP2178524.1"/>
    </source>
</evidence>
<sequence length="187" mass="20336">MPGTPDEDLVPRVATDPAALDELYRRHVRAVLGYATRRIGDPVEAADVVAGVWLEVVRTATRYDPRRGSPRAWIFGIAANLVAAHGRQRAIESRALQRVYGQRELRPDDFAELADRIDAQRASPLLRAAMAELAPAERELFLLVGMDGLSPAEAAAVLGIAAPAARMRLARARRRLRGAMPQIGSSA</sequence>
<evidence type="ECO:0000259" key="6">
    <source>
        <dbReference type="Pfam" id="PF08281"/>
    </source>
</evidence>
<dbReference type="InterPro" id="IPR014284">
    <property type="entry name" value="RNA_pol_sigma-70_dom"/>
</dbReference>
<dbReference type="SUPFAM" id="SSF88659">
    <property type="entry name" value="Sigma3 and sigma4 domains of RNA polymerase sigma factors"/>
    <property type="match status" value="1"/>
</dbReference>
<dbReference type="InterPro" id="IPR007627">
    <property type="entry name" value="RNA_pol_sigma70_r2"/>
</dbReference>
<dbReference type="Pfam" id="PF04542">
    <property type="entry name" value="Sigma70_r2"/>
    <property type="match status" value="1"/>
</dbReference>
<reference evidence="7 8" key="1">
    <citation type="submission" date="2021-03" db="EMBL/GenBank/DDBJ databases">
        <title>Sequencing the genomes of 1000 actinobacteria strains.</title>
        <authorList>
            <person name="Klenk H.-P."/>
        </authorList>
    </citation>
    <scope>NUCLEOTIDE SEQUENCE [LARGE SCALE GENOMIC DNA]</scope>
    <source>
        <strain evidence="7 8">DSM 45510</strain>
    </source>
</reference>
<dbReference type="InterPro" id="IPR036388">
    <property type="entry name" value="WH-like_DNA-bd_sf"/>
</dbReference>
<dbReference type="InterPro" id="IPR013324">
    <property type="entry name" value="RNA_pol_sigma_r3/r4-like"/>
</dbReference>
<dbReference type="PANTHER" id="PTHR43133">
    <property type="entry name" value="RNA POLYMERASE ECF-TYPE SIGMA FACTO"/>
    <property type="match status" value="1"/>
</dbReference>
<dbReference type="Gene3D" id="1.10.10.10">
    <property type="entry name" value="Winged helix-like DNA-binding domain superfamily/Winged helix DNA-binding domain"/>
    <property type="match status" value="1"/>
</dbReference>
<evidence type="ECO:0000256" key="2">
    <source>
        <dbReference type="ARBA" id="ARBA00023015"/>
    </source>
</evidence>
<evidence type="ECO:0000313" key="8">
    <source>
        <dbReference type="Proteomes" id="UP000741013"/>
    </source>
</evidence>
<evidence type="ECO:0000256" key="1">
    <source>
        <dbReference type="ARBA" id="ARBA00010641"/>
    </source>
</evidence>
<protein>
    <submittedName>
        <fullName evidence="7">RNA polymerase sigma-70 factor (ECF subfamily)</fullName>
    </submittedName>
</protein>
<comment type="caution">
    <text evidence="7">The sequence shown here is derived from an EMBL/GenBank/DDBJ whole genome shotgun (WGS) entry which is preliminary data.</text>
</comment>
<keyword evidence="3" id="KW-0731">Sigma factor</keyword>
<dbReference type="EMBL" id="JAGGMS010000001">
    <property type="protein sequence ID" value="MBP2178524.1"/>
    <property type="molecule type" value="Genomic_DNA"/>
</dbReference>
<feature type="domain" description="RNA polymerase sigma factor 70 region 4 type 2" evidence="6">
    <location>
        <begin position="126"/>
        <end position="176"/>
    </location>
</feature>